<protein>
    <submittedName>
        <fullName evidence="2">Uncharacterized protein</fullName>
    </submittedName>
</protein>
<dbReference type="AlphaFoldDB" id="A0A9P6LUJ5"/>
<reference evidence="2" key="1">
    <citation type="journal article" date="2020" name="Fungal Divers.">
        <title>Resolving the Mortierellaceae phylogeny through synthesis of multi-gene phylogenetics and phylogenomics.</title>
        <authorList>
            <person name="Vandepol N."/>
            <person name="Liber J."/>
            <person name="Desiro A."/>
            <person name="Na H."/>
            <person name="Kennedy M."/>
            <person name="Barry K."/>
            <person name="Grigoriev I.V."/>
            <person name="Miller A.N."/>
            <person name="O'Donnell K."/>
            <person name="Stajich J.E."/>
            <person name="Bonito G."/>
        </authorList>
    </citation>
    <scope>NUCLEOTIDE SEQUENCE</scope>
    <source>
        <strain evidence="2">CK1249</strain>
    </source>
</reference>
<feature type="non-terminal residue" evidence="2">
    <location>
        <position position="94"/>
    </location>
</feature>
<accession>A0A9P6LUJ5</accession>
<gene>
    <name evidence="2" type="ORF">BGZ70_006066</name>
</gene>
<evidence type="ECO:0000313" key="3">
    <source>
        <dbReference type="Proteomes" id="UP000738359"/>
    </source>
</evidence>
<feature type="non-terminal residue" evidence="2">
    <location>
        <position position="1"/>
    </location>
</feature>
<organism evidence="2 3">
    <name type="scientific">Mortierella alpina</name>
    <name type="common">Oleaginous fungus</name>
    <name type="synonym">Mortierella renispora</name>
    <dbReference type="NCBI Taxonomy" id="64518"/>
    <lineage>
        <taxon>Eukaryota</taxon>
        <taxon>Fungi</taxon>
        <taxon>Fungi incertae sedis</taxon>
        <taxon>Mucoromycota</taxon>
        <taxon>Mortierellomycotina</taxon>
        <taxon>Mortierellomycetes</taxon>
        <taxon>Mortierellales</taxon>
        <taxon>Mortierellaceae</taxon>
        <taxon>Mortierella</taxon>
    </lineage>
</organism>
<name>A0A9P6LUJ5_MORAP</name>
<sequence length="94" mass="10616">YVPSKHLDLLHLLRPVPDPLPLQCHRQHRHVPDHDQQHVRIVAAVPEMHLHPQGPGHVSVLPRLLPKDPSTQPAQRPPGQPSRQLRGCVPSALW</sequence>
<keyword evidence="3" id="KW-1185">Reference proteome</keyword>
<proteinExistence type="predicted"/>
<dbReference type="Proteomes" id="UP000738359">
    <property type="component" value="Unassembled WGS sequence"/>
</dbReference>
<dbReference type="EMBL" id="JAAAHY010003334">
    <property type="protein sequence ID" value="KAF9942888.1"/>
    <property type="molecule type" value="Genomic_DNA"/>
</dbReference>
<evidence type="ECO:0000313" key="2">
    <source>
        <dbReference type="EMBL" id="KAF9942888.1"/>
    </source>
</evidence>
<feature type="region of interest" description="Disordered" evidence="1">
    <location>
        <begin position="52"/>
        <end position="94"/>
    </location>
</feature>
<evidence type="ECO:0000256" key="1">
    <source>
        <dbReference type="SAM" id="MobiDB-lite"/>
    </source>
</evidence>
<comment type="caution">
    <text evidence="2">The sequence shown here is derived from an EMBL/GenBank/DDBJ whole genome shotgun (WGS) entry which is preliminary data.</text>
</comment>